<reference evidence="2" key="1">
    <citation type="submission" date="2019-03" db="EMBL/GenBank/DDBJ databases">
        <title>Lake Tanganyika Metagenome-Assembled Genomes (MAGs).</title>
        <authorList>
            <person name="Tran P."/>
        </authorList>
    </citation>
    <scope>NUCLEOTIDE SEQUENCE</scope>
    <source>
        <strain evidence="2">K_DeepCast_65m_m2_066</strain>
    </source>
</reference>
<evidence type="ECO:0000313" key="2">
    <source>
        <dbReference type="EMBL" id="MBM3226115.1"/>
    </source>
</evidence>
<dbReference type="InterPro" id="IPR036754">
    <property type="entry name" value="YbaK/aa-tRNA-synt-asso_dom_sf"/>
</dbReference>
<dbReference type="InterPro" id="IPR007214">
    <property type="entry name" value="YbaK/aa-tRNA-synth-assoc-dom"/>
</dbReference>
<feature type="domain" description="YbaK/aminoacyl-tRNA synthetase-associated" evidence="1">
    <location>
        <begin position="59"/>
        <end position="179"/>
    </location>
</feature>
<dbReference type="Gene3D" id="3.90.960.10">
    <property type="entry name" value="YbaK/aminoacyl-tRNA synthetase-associated domain"/>
    <property type="match status" value="1"/>
</dbReference>
<sequence length="191" mass="21087">MPFIGSLLRYNRLSSPYLCCTLSARLKKGSERRRETMLVLEAIRALLAHTGVPYRELEHEPTLTSEASARARGEELRMGGKALVLKIGERCDVFVLSAACKLDSAAIRAHFGIRKLRFVTAPELYELTGLVPGSVPPFGRPILPCDLYVDPSIPANPRIAFNAGSLTHSMILSMEDYLRIAQPAVFRFATA</sequence>
<accession>A0A937W5J7</accession>
<comment type="caution">
    <text evidence="2">The sequence shown here is derived from an EMBL/GenBank/DDBJ whole genome shotgun (WGS) entry which is preliminary data.</text>
</comment>
<protein>
    <recommendedName>
        <fullName evidence="1">YbaK/aminoacyl-tRNA synthetase-associated domain-containing protein</fullName>
    </recommendedName>
</protein>
<dbReference type="AlphaFoldDB" id="A0A937W5J7"/>
<dbReference type="EMBL" id="VGLS01000792">
    <property type="protein sequence ID" value="MBM3226115.1"/>
    <property type="molecule type" value="Genomic_DNA"/>
</dbReference>
<dbReference type="SUPFAM" id="SSF55826">
    <property type="entry name" value="YbaK/ProRS associated domain"/>
    <property type="match status" value="1"/>
</dbReference>
<name>A0A937W5J7_UNCTE</name>
<organism evidence="2 3">
    <name type="scientific">Tectimicrobiota bacterium</name>
    <dbReference type="NCBI Taxonomy" id="2528274"/>
    <lineage>
        <taxon>Bacteria</taxon>
        <taxon>Pseudomonadati</taxon>
        <taxon>Nitrospinota/Tectimicrobiota group</taxon>
        <taxon>Candidatus Tectimicrobiota</taxon>
    </lineage>
</organism>
<evidence type="ECO:0000313" key="3">
    <source>
        <dbReference type="Proteomes" id="UP000712673"/>
    </source>
</evidence>
<dbReference type="Pfam" id="PF04073">
    <property type="entry name" value="tRNA_edit"/>
    <property type="match status" value="1"/>
</dbReference>
<gene>
    <name evidence="2" type="ORF">FJZ47_20295</name>
</gene>
<evidence type="ECO:0000259" key="1">
    <source>
        <dbReference type="Pfam" id="PF04073"/>
    </source>
</evidence>
<dbReference type="GO" id="GO:0002161">
    <property type="term" value="F:aminoacyl-tRNA deacylase activity"/>
    <property type="evidence" value="ECO:0007669"/>
    <property type="project" value="InterPro"/>
</dbReference>
<dbReference type="Proteomes" id="UP000712673">
    <property type="component" value="Unassembled WGS sequence"/>
</dbReference>
<proteinExistence type="predicted"/>